<sequence length="61" mass="6729">MDDSGGAPMAPKGRELGGRAPIPKPNSLPNGYYTSIKNHQIIQRILKLLTLKKIRLKMDSV</sequence>
<name>A0A2X0QHX0_BROTH</name>
<evidence type="ECO:0000313" key="2">
    <source>
        <dbReference type="EMBL" id="SPP28315.1"/>
    </source>
</evidence>
<reference evidence="3" key="1">
    <citation type="submission" date="2018-04" db="EMBL/GenBank/DDBJ databases">
        <authorList>
            <person name="Illikoud N."/>
        </authorList>
    </citation>
    <scope>NUCLEOTIDE SEQUENCE [LARGE SCALE GENOMIC DNA]</scope>
</reference>
<evidence type="ECO:0000313" key="3">
    <source>
        <dbReference type="Proteomes" id="UP000270190"/>
    </source>
</evidence>
<dbReference type="AlphaFoldDB" id="A0A2X0QHX0"/>
<dbReference type="Proteomes" id="UP000270190">
    <property type="component" value="Unassembled WGS sequence"/>
</dbReference>
<organism evidence="2 3">
    <name type="scientific">Brochothrix thermosphacta</name>
    <name type="common">Microbacterium thermosphactum</name>
    <dbReference type="NCBI Taxonomy" id="2756"/>
    <lineage>
        <taxon>Bacteria</taxon>
        <taxon>Bacillati</taxon>
        <taxon>Bacillota</taxon>
        <taxon>Bacilli</taxon>
        <taxon>Bacillales</taxon>
        <taxon>Listeriaceae</taxon>
        <taxon>Brochothrix</taxon>
    </lineage>
</organism>
<proteinExistence type="predicted"/>
<gene>
    <name evidence="2" type="ORF">BTBSAS_20185</name>
</gene>
<feature type="region of interest" description="Disordered" evidence="1">
    <location>
        <begin position="1"/>
        <end position="29"/>
    </location>
</feature>
<evidence type="ECO:0000256" key="1">
    <source>
        <dbReference type="SAM" id="MobiDB-lite"/>
    </source>
</evidence>
<protein>
    <submittedName>
        <fullName evidence="2">Uncharacterized protein</fullName>
    </submittedName>
</protein>
<dbReference type="EMBL" id="OUNC01000012">
    <property type="protein sequence ID" value="SPP28315.1"/>
    <property type="molecule type" value="Genomic_DNA"/>
</dbReference>
<accession>A0A2X0QHX0</accession>